<dbReference type="NCBIfam" id="NF002652">
    <property type="entry name" value="PRK02318.2-5"/>
    <property type="match status" value="1"/>
</dbReference>
<dbReference type="RefSeq" id="WP_008825587.1">
    <property type="nucleotide sequence ID" value="NZ_AFNU02000013.1"/>
</dbReference>
<dbReference type="PANTHER" id="PTHR30524">
    <property type="entry name" value="MANNITOL-1-PHOSPHATE 5-DEHYDROGENASE"/>
    <property type="match status" value="1"/>
</dbReference>
<reference evidence="10 11" key="1">
    <citation type="journal article" date="2011" name="J. Bacteriol.">
        <title>Genome sequence of Haloplasma contractile, an unusual contractile bacterium from a deep-sea anoxic brine lake.</title>
        <authorList>
            <person name="Antunes A."/>
            <person name="Alam I."/>
            <person name="El Dorry H."/>
            <person name="Siam R."/>
            <person name="Robertson A."/>
            <person name="Bajic V.B."/>
            <person name="Stingl U."/>
        </authorList>
    </citation>
    <scope>NUCLEOTIDE SEQUENCE [LARGE SCALE GENOMIC DNA]</scope>
    <source>
        <strain evidence="10 11">SSD-17B</strain>
    </source>
</reference>
<comment type="similarity">
    <text evidence="1 7">Belongs to the mannitol dehydrogenase family.</text>
</comment>
<dbReference type="PROSITE" id="PS00974">
    <property type="entry name" value="MANNITOL_DHGENASE"/>
    <property type="match status" value="1"/>
</dbReference>
<gene>
    <name evidence="7 10" type="primary">mtlD</name>
    <name evidence="10" type="ORF">HLPCO_002709</name>
</gene>
<keyword evidence="11" id="KW-1185">Reference proteome</keyword>
<dbReference type="GO" id="GO:0008926">
    <property type="term" value="F:mannitol-1-phosphate 5-dehydrogenase activity"/>
    <property type="evidence" value="ECO:0007669"/>
    <property type="project" value="UniProtKB-UniRule"/>
</dbReference>
<dbReference type="InterPro" id="IPR013328">
    <property type="entry name" value="6PGD_dom2"/>
</dbReference>
<evidence type="ECO:0000259" key="8">
    <source>
        <dbReference type="Pfam" id="PF01232"/>
    </source>
</evidence>
<dbReference type="NCBIfam" id="NF002647">
    <property type="entry name" value="PRK02318.1-3"/>
    <property type="match status" value="1"/>
</dbReference>
<feature type="binding site" evidence="7">
    <location>
        <begin position="5"/>
        <end position="16"/>
    </location>
    <ligand>
        <name>NAD(+)</name>
        <dbReference type="ChEBI" id="CHEBI:57540"/>
    </ligand>
</feature>
<dbReference type="InterPro" id="IPR008927">
    <property type="entry name" value="6-PGluconate_DH-like_C_sf"/>
</dbReference>
<protein>
    <recommendedName>
        <fullName evidence="3 7">Mannitol-1-phosphate 5-dehydrogenase</fullName>
        <ecNumber evidence="2 7">1.1.1.17</ecNumber>
    </recommendedName>
</protein>
<dbReference type="eggNOG" id="COG0246">
    <property type="taxonomic scope" value="Bacteria"/>
</dbReference>
<dbReference type="InterPro" id="IPR036291">
    <property type="entry name" value="NAD(P)-bd_dom_sf"/>
</dbReference>
<dbReference type="InterPro" id="IPR013118">
    <property type="entry name" value="Mannitol_DH_C"/>
</dbReference>
<dbReference type="OrthoDB" id="271711at2"/>
<evidence type="ECO:0000256" key="2">
    <source>
        <dbReference type="ARBA" id="ARBA00012939"/>
    </source>
</evidence>
<evidence type="ECO:0000313" key="10">
    <source>
        <dbReference type="EMBL" id="ERJ11269.1"/>
    </source>
</evidence>
<organism evidence="10 11">
    <name type="scientific">Haloplasma contractile SSD-17B</name>
    <dbReference type="NCBI Taxonomy" id="1033810"/>
    <lineage>
        <taxon>Bacteria</taxon>
        <taxon>Bacillati</taxon>
        <taxon>Mycoplasmatota</taxon>
        <taxon>Mollicutes</taxon>
        <taxon>Haloplasmatales</taxon>
        <taxon>Haloplasmataceae</taxon>
        <taxon>Haloplasma</taxon>
    </lineage>
</organism>
<dbReference type="Pfam" id="PF08125">
    <property type="entry name" value="Mannitol_dh_C"/>
    <property type="match status" value="1"/>
</dbReference>
<feature type="domain" description="Mannitol dehydrogenase N-terminal" evidence="8">
    <location>
        <begin position="5"/>
        <end position="195"/>
    </location>
</feature>
<accession>F7PV35</accession>
<evidence type="ECO:0000256" key="4">
    <source>
        <dbReference type="ARBA" id="ARBA00023002"/>
    </source>
</evidence>
<dbReference type="InterPro" id="IPR000669">
    <property type="entry name" value="Mannitol_DH"/>
</dbReference>
<proteinExistence type="inferred from homology"/>
<dbReference type="GO" id="GO:0019592">
    <property type="term" value="P:mannitol catabolic process"/>
    <property type="evidence" value="ECO:0007669"/>
    <property type="project" value="TreeGrafter"/>
</dbReference>
<feature type="domain" description="Mannitol dehydrogenase C-terminal" evidence="9">
    <location>
        <begin position="206"/>
        <end position="382"/>
    </location>
</feature>
<name>F7PV35_9MOLU</name>
<reference evidence="10 11" key="2">
    <citation type="journal article" date="2013" name="PLoS ONE">
        <title>INDIGO - INtegrated Data Warehouse of MIcrobial GenOmes with Examples from the Red Sea Extremophiles.</title>
        <authorList>
            <person name="Alam I."/>
            <person name="Antunes A."/>
            <person name="Kamau A.A."/>
            <person name="Ba Alawi W."/>
            <person name="Kalkatawi M."/>
            <person name="Stingl U."/>
            <person name="Bajic V.B."/>
        </authorList>
    </citation>
    <scope>NUCLEOTIDE SEQUENCE [LARGE SCALE GENOMIC DNA]</scope>
    <source>
        <strain evidence="10 11">SSD-17B</strain>
    </source>
</reference>
<dbReference type="Gene3D" id="1.10.1040.10">
    <property type="entry name" value="N-(1-d-carboxylethyl)-l-norvaline Dehydrogenase, domain 2"/>
    <property type="match status" value="1"/>
</dbReference>
<dbReference type="SUPFAM" id="SSF51735">
    <property type="entry name" value="NAD(P)-binding Rossmann-fold domains"/>
    <property type="match status" value="1"/>
</dbReference>
<dbReference type="EMBL" id="AFNU02000013">
    <property type="protein sequence ID" value="ERJ11269.1"/>
    <property type="molecule type" value="Genomic_DNA"/>
</dbReference>
<comment type="caution">
    <text evidence="10">The sequence shown here is derived from an EMBL/GenBank/DDBJ whole genome shotgun (WGS) entry which is preliminary data.</text>
</comment>
<dbReference type="NCBIfam" id="NF002649">
    <property type="entry name" value="PRK02318.2-1"/>
    <property type="match status" value="1"/>
</dbReference>
<comment type="catalytic activity">
    <reaction evidence="6 7">
        <text>D-mannitol 1-phosphate + NAD(+) = beta-D-fructose 6-phosphate + NADH + H(+)</text>
        <dbReference type="Rhea" id="RHEA:19661"/>
        <dbReference type="ChEBI" id="CHEBI:15378"/>
        <dbReference type="ChEBI" id="CHEBI:57540"/>
        <dbReference type="ChEBI" id="CHEBI:57634"/>
        <dbReference type="ChEBI" id="CHEBI:57945"/>
        <dbReference type="ChEBI" id="CHEBI:61381"/>
        <dbReference type="EC" id="1.1.1.17"/>
    </reaction>
</comment>
<evidence type="ECO:0000256" key="1">
    <source>
        <dbReference type="ARBA" id="ARBA00006541"/>
    </source>
</evidence>
<dbReference type="AlphaFoldDB" id="F7PV35"/>
<dbReference type="GO" id="GO:0005829">
    <property type="term" value="C:cytosol"/>
    <property type="evidence" value="ECO:0007669"/>
    <property type="project" value="TreeGrafter"/>
</dbReference>
<evidence type="ECO:0000259" key="9">
    <source>
        <dbReference type="Pfam" id="PF08125"/>
    </source>
</evidence>
<dbReference type="PRINTS" id="PR00084">
    <property type="entry name" value="MTLDHDRGNASE"/>
</dbReference>
<dbReference type="SUPFAM" id="SSF48179">
    <property type="entry name" value="6-phosphogluconate dehydrogenase C-terminal domain-like"/>
    <property type="match status" value="1"/>
</dbReference>
<evidence type="ECO:0000256" key="7">
    <source>
        <dbReference type="HAMAP-Rule" id="MF_00196"/>
    </source>
</evidence>
<dbReference type="InterPro" id="IPR013131">
    <property type="entry name" value="Mannitol_DH_N"/>
</dbReference>
<evidence type="ECO:0000313" key="11">
    <source>
        <dbReference type="Proteomes" id="UP000005707"/>
    </source>
</evidence>
<dbReference type="Gene3D" id="3.40.50.720">
    <property type="entry name" value="NAD(P)-binding Rossmann-like Domain"/>
    <property type="match status" value="1"/>
</dbReference>
<dbReference type="Pfam" id="PF01232">
    <property type="entry name" value="Mannitol_dh"/>
    <property type="match status" value="1"/>
</dbReference>
<dbReference type="HAMAP" id="MF_00196">
    <property type="entry name" value="Mannitol_dehydrog"/>
    <property type="match status" value="1"/>
</dbReference>
<dbReference type="InterPro" id="IPR023027">
    <property type="entry name" value="Mannitol_DH_CS"/>
</dbReference>
<sequence length="387" mass="43393">MNLKSVHFGAGNIGRGFIGLVLNRSGYHVTFVDINDEVISALKKQHAYQVEVIGEEKEVLSVDEVDGYNSINEAQKVNALISEADLITTAVGTSILPVIATSIVSGIKKRIEANNTDYLNIIACENAIGGTDILKEAIYKGLTKDEQSFCDEYIGFPNSAVDRIVPNQSHEDPLYVMVEPFFEWVIERKAVKGELNDLQGVKLADDLTPYIERKLFTVNTGHATCAYVAYHKGYDFIPMAMKDEVIKTFVLGVLDETGAMLCKKYGFDSESHKEYIQKTMKRFANPEIKDEITRVARAPKRKVGPNDRFVKPLNEALTLNLRVDYLTTMIGFALAYDHNEDEEAQEIQKYINEQGIQRAITNFTGIKENNPAFNKIKTAYININSDK</sequence>
<keyword evidence="4 7" id="KW-0560">Oxidoreductase</keyword>
<dbReference type="EC" id="1.1.1.17" evidence="2 7"/>
<keyword evidence="5 7" id="KW-0520">NAD</keyword>
<evidence type="ECO:0000256" key="3">
    <source>
        <dbReference type="ARBA" id="ARBA00016219"/>
    </source>
</evidence>
<dbReference type="Proteomes" id="UP000005707">
    <property type="component" value="Unassembled WGS sequence"/>
</dbReference>
<evidence type="ECO:0000256" key="6">
    <source>
        <dbReference type="ARBA" id="ARBA00048615"/>
    </source>
</evidence>
<dbReference type="InterPro" id="IPR023028">
    <property type="entry name" value="Mannitol_1_phos_5_DH"/>
</dbReference>
<dbReference type="PANTHER" id="PTHR30524:SF0">
    <property type="entry name" value="ALTRONATE OXIDOREDUCTASE-RELATED"/>
    <property type="match status" value="1"/>
</dbReference>
<evidence type="ECO:0000256" key="5">
    <source>
        <dbReference type="ARBA" id="ARBA00023027"/>
    </source>
</evidence>
<dbReference type="STRING" id="1033810.HLPCO_002709"/>
<dbReference type="NCBIfam" id="NF002646">
    <property type="entry name" value="PRK02318.1-2"/>
    <property type="match status" value="1"/>
</dbReference>
<dbReference type="FunCoup" id="F7PV35">
    <property type="interactions" value="18"/>
</dbReference>
<dbReference type="InParanoid" id="F7PV35"/>